<organism evidence="2 3">
    <name type="scientific">Methylobacterium soli</name>
    <dbReference type="NCBI Taxonomy" id="553447"/>
    <lineage>
        <taxon>Bacteria</taxon>
        <taxon>Pseudomonadati</taxon>
        <taxon>Pseudomonadota</taxon>
        <taxon>Alphaproteobacteria</taxon>
        <taxon>Hyphomicrobiales</taxon>
        <taxon>Methylobacteriaceae</taxon>
        <taxon>Methylobacterium</taxon>
    </lineage>
</organism>
<comment type="caution">
    <text evidence="2">The sequence shown here is derived from an EMBL/GenBank/DDBJ whole genome shotgun (WGS) entry which is preliminary data.</text>
</comment>
<dbReference type="Proteomes" id="UP000474159">
    <property type="component" value="Unassembled WGS sequence"/>
</dbReference>
<name>A0A6L3SX70_9HYPH</name>
<accession>A0A6L3SX70</accession>
<proteinExistence type="predicted"/>
<evidence type="ECO:0000256" key="1">
    <source>
        <dbReference type="SAM" id="MobiDB-lite"/>
    </source>
</evidence>
<gene>
    <name evidence="2" type="ORF">F6X53_17925</name>
</gene>
<dbReference type="AlphaFoldDB" id="A0A6L3SX70"/>
<sequence length="67" mass="7272">MAQNIQPDRPIWPSVPDPVLRSGRGAFENDTHRDREGAHTHPGALPNEPQAPRLPATSSEGFGTFEG</sequence>
<dbReference type="EMBL" id="VZZK01000019">
    <property type="protein sequence ID" value="KAB1077610.1"/>
    <property type="molecule type" value="Genomic_DNA"/>
</dbReference>
<reference evidence="2 3" key="1">
    <citation type="submission" date="2019-09" db="EMBL/GenBank/DDBJ databases">
        <title>YIM 48816 draft genome.</title>
        <authorList>
            <person name="Jiang L."/>
        </authorList>
    </citation>
    <scope>NUCLEOTIDE SEQUENCE [LARGE SCALE GENOMIC DNA]</scope>
    <source>
        <strain evidence="2 3">YIM 48816</strain>
    </source>
</reference>
<feature type="compositionally biased region" description="Basic and acidic residues" evidence="1">
    <location>
        <begin position="27"/>
        <end position="39"/>
    </location>
</feature>
<feature type="region of interest" description="Disordered" evidence="1">
    <location>
        <begin position="1"/>
        <end position="67"/>
    </location>
</feature>
<evidence type="ECO:0000313" key="2">
    <source>
        <dbReference type="EMBL" id="KAB1077610.1"/>
    </source>
</evidence>
<protein>
    <submittedName>
        <fullName evidence="2">Uncharacterized protein</fullName>
    </submittedName>
</protein>
<keyword evidence="3" id="KW-1185">Reference proteome</keyword>
<evidence type="ECO:0000313" key="3">
    <source>
        <dbReference type="Proteomes" id="UP000474159"/>
    </source>
</evidence>
<dbReference type="OrthoDB" id="8005566at2"/>
<dbReference type="RefSeq" id="WP_151001563.1">
    <property type="nucleotide sequence ID" value="NZ_BPQY01000306.1"/>
</dbReference>